<dbReference type="EMBL" id="JBBPEH010000003">
    <property type="protein sequence ID" value="KAK7540502.1"/>
    <property type="molecule type" value="Genomic_DNA"/>
</dbReference>
<proteinExistence type="predicted"/>
<reference evidence="2 3" key="1">
    <citation type="submission" date="2024-04" db="EMBL/GenBank/DDBJ databases">
        <title>Phyllosticta paracitricarpa is synonymous to the EU quarantine fungus P. citricarpa based on phylogenomic analyses.</title>
        <authorList>
            <consortium name="Lawrence Berkeley National Laboratory"/>
            <person name="Van ingen-buijs V.A."/>
            <person name="Van westerhoven A.C."/>
            <person name="Haridas S."/>
            <person name="Skiadas P."/>
            <person name="Martin F."/>
            <person name="Groenewald J.Z."/>
            <person name="Crous P.W."/>
            <person name="Seidl M.F."/>
        </authorList>
    </citation>
    <scope>NUCLEOTIDE SEQUENCE [LARGE SCALE GENOMIC DNA]</scope>
    <source>
        <strain evidence="2 3">CPC 17464</strain>
    </source>
</reference>
<keyword evidence="3" id="KW-1185">Reference proteome</keyword>
<gene>
    <name evidence="2" type="ORF">J3D65DRAFT_615532</name>
</gene>
<dbReference type="Proteomes" id="UP001360953">
    <property type="component" value="Unassembled WGS sequence"/>
</dbReference>
<dbReference type="RefSeq" id="XP_066657433.1">
    <property type="nucleotide sequence ID" value="XM_066799336.1"/>
</dbReference>
<feature type="compositionally biased region" description="Basic and acidic residues" evidence="1">
    <location>
        <begin position="64"/>
        <end position="82"/>
    </location>
</feature>
<evidence type="ECO:0000256" key="1">
    <source>
        <dbReference type="SAM" id="MobiDB-lite"/>
    </source>
</evidence>
<feature type="non-terminal residue" evidence="2">
    <location>
        <position position="152"/>
    </location>
</feature>
<evidence type="ECO:0000313" key="3">
    <source>
        <dbReference type="Proteomes" id="UP001360953"/>
    </source>
</evidence>
<sequence length="152" mass="17198">MSVRKNSGFPPSGTWCLFVCPTRWRRVLHCLSFLHRGLFVLMATATYPPTHLIRTRSALPINKVTKDQRSQQERKTERKKTPVEALNPKNARPPVQSVCPLHSDLSSQTTTNAIPNPSILRISTTPPSTPQPVREETARLDPIMPRVSLRRV</sequence>
<organism evidence="2 3">
    <name type="scientific">Phyllosticta citribraziliensis</name>
    <dbReference type="NCBI Taxonomy" id="989973"/>
    <lineage>
        <taxon>Eukaryota</taxon>
        <taxon>Fungi</taxon>
        <taxon>Dikarya</taxon>
        <taxon>Ascomycota</taxon>
        <taxon>Pezizomycotina</taxon>
        <taxon>Dothideomycetes</taxon>
        <taxon>Dothideomycetes incertae sedis</taxon>
        <taxon>Botryosphaeriales</taxon>
        <taxon>Phyllostictaceae</taxon>
        <taxon>Phyllosticta</taxon>
    </lineage>
</organism>
<name>A0ABR1LZ53_9PEZI</name>
<protein>
    <submittedName>
        <fullName evidence="2">Uncharacterized protein</fullName>
    </submittedName>
</protein>
<feature type="region of interest" description="Disordered" evidence="1">
    <location>
        <begin position="63"/>
        <end position="137"/>
    </location>
</feature>
<accession>A0ABR1LZ53</accession>
<comment type="caution">
    <text evidence="2">The sequence shown here is derived from an EMBL/GenBank/DDBJ whole genome shotgun (WGS) entry which is preliminary data.</text>
</comment>
<evidence type="ECO:0000313" key="2">
    <source>
        <dbReference type="EMBL" id="KAK7540502.1"/>
    </source>
</evidence>
<dbReference type="GeneID" id="92032242"/>
<feature type="compositionally biased region" description="Polar residues" evidence="1">
    <location>
        <begin position="104"/>
        <end position="126"/>
    </location>
</feature>